<protein>
    <submittedName>
        <fullName evidence="1">Uncharacterized protein</fullName>
    </submittedName>
</protein>
<sequence>MPFLSIVPFYLFLLVDIYRKYETRPSCESDHCSPSDHLRHRNALLITATLVFYWLQSTPSPISSFASIC</sequence>
<gene>
    <name evidence="1" type="ORF">RHMOL_Rhmol10G0182100</name>
</gene>
<organism evidence="1 2">
    <name type="scientific">Rhododendron molle</name>
    <name type="common">Chinese azalea</name>
    <name type="synonym">Azalea mollis</name>
    <dbReference type="NCBI Taxonomy" id="49168"/>
    <lineage>
        <taxon>Eukaryota</taxon>
        <taxon>Viridiplantae</taxon>
        <taxon>Streptophyta</taxon>
        <taxon>Embryophyta</taxon>
        <taxon>Tracheophyta</taxon>
        <taxon>Spermatophyta</taxon>
        <taxon>Magnoliopsida</taxon>
        <taxon>eudicotyledons</taxon>
        <taxon>Gunneridae</taxon>
        <taxon>Pentapetalae</taxon>
        <taxon>asterids</taxon>
        <taxon>Ericales</taxon>
        <taxon>Ericaceae</taxon>
        <taxon>Ericoideae</taxon>
        <taxon>Rhodoreae</taxon>
        <taxon>Rhododendron</taxon>
    </lineage>
</organism>
<proteinExistence type="predicted"/>
<accession>A0ACC0M3G3</accession>
<evidence type="ECO:0000313" key="1">
    <source>
        <dbReference type="EMBL" id="KAI8535541.1"/>
    </source>
</evidence>
<name>A0ACC0M3G3_RHOML</name>
<dbReference type="Proteomes" id="UP001062846">
    <property type="component" value="Chromosome 10"/>
</dbReference>
<dbReference type="EMBL" id="CM046397">
    <property type="protein sequence ID" value="KAI8535541.1"/>
    <property type="molecule type" value="Genomic_DNA"/>
</dbReference>
<reference evidence="1" key="1">
    <citation type="submission" date="2022-02" db="EMBL/GenBank/DDBJ databases">
        <title>Plant Genome Project.</title>
        <authorList>
            <person name="Zhang R.-G."/>
        </authorList>
    </citation>
    <scope>NUCLEOTIDE SEQUENCE</scope>
    <source>
        <strain evidence="1">AT1</strain>
    </source>
</reference>
<keyword evidence="2" id="KW-1185">Reference proteome</keyword>
<comment type="caution">
    <text evidence="1">The sequence shown here is derived from an EMBL/GenBank/DDBJ whole genome shotgun (WGS) entry which is preliminary data.</text>
</comment>
<evidence type="ECO:0000313" key="2">
    <source>
        <dbReference type="Proteomes" id="UP001062846"/>
    </source>
</evidence>